<dbReference type="Pfam" id="PF00746">
    <property type="entry name" value="Gram_pos_anchor"/>
    <property type="match status" value="1"/>
</dbReference>
<keyword evidence="6" id="KW-0812">Transmembrane</keyword>
<keyword evidence="10" id="KW-1185">Reference proteome</keyword>
<keyword evidence="6" id="KW-1133">Transmembrane helix</keyword>
<evidence type="ECO:0000256" key="5">
    <source>
        <dbReference type="SAM" id="MobiDB-lite"/>
    </source>
</evidence>
<keyword evidence="1" id="KW-0134">Cell wall</keyword>
<reference evidence="9 10" key="1">
    <citation type="submission" date="2020-07" db="EMBL/GenBank/DDBJ databases">
        <title>Sequencing the genomes of 1000 actinobacteria strains.</title>
        <authorList>
            <person name="Klenk H.-P."/>
        </authorList>
    </citation>
    <scope>NUCLEOTIDE SEQUENCE [LARGE SCALE GENOMIC DNA]</scope>
    <source>
        <strain evidence="9 10">DSM 44442</strain>
    </source>
</reference>
<evidence type="ECO:0000256" key="2">
    <source>
        <dbReference type="ARBA" id="ARBA00022525"/>
    </source>
</evidence>
<feature type="region of interest" description="Disordered" evidence="5">
    <location>
        <begin position="242"/>
        <end position="262"/>
    </location>
</feature>
<dbReference type="NCBIfam" id="TIGR01167">
    <property type="entry name" value="LPXTG_anchor"/>
    <property type="match status" value="1"/>
</dbReference>
<evidence type="ECO:0000256" key="6">
    <source>
        <dbReference type="SAM" id="Phobius"/>
    </source>
</evidence>
<sequence length="400" mass="40772">MKISPRFSARRIAQGGATFAAFGALSIAAAMPAAADTTYGWGYATATGGAAEAMTDVTQSGSASDATGGVIQVDDCFSLDAETTATVNASGVTATTVINSASIKLTQDCFDELPEEEAPEPTEPIEDEDDDETEGETPEESDAPTDGADDAEGDDESPEPTETPAEGEGDDTEGETPEQTPAPEGEGDDAETQDPEPTTAPTTETASEETTEVVTLDEENSTTVSANGDLIADVSVSGASVTTTQSWDGDVDYSLNPGSSEGGASVYPVHYVEAFEDDGVTWNDGITDLYVTFTVEEAQVTYYLGTTAAAVATVEDGEPGGENPGGEEPGDGDEQNPPARDEEPEEEAPEPKSVEPLPQTGSPVIGLIGAGAAIAVGGGAAAFLARRKKTAATAEENGEG</sequence>
<protein>
    <submittedName>
        <fullName evidence="9">LPXTG-motif cell wall-anchored protein</fullName>
    </submittedName>
</protein>
<evidence type="ECO:0000256" key="7">
    <source>
        <dbReference type="SAM" id="SignalP"/>
    </source>
</evidence>
<evidence type="ECO:0000256" key="4">
    <source>
        <dbReference type="ARBA" id="ARBA00023088"/>
    </source>
</evidence>
<accession>A0A7Z0EP63</accession>
<feature type="region of interest" description="Disordered" evidence="5">
    <location>
        <begin position="114"/>
        <end position="224"/>
    </location>
</feature>
<keyword evidence="2" id="KW-0964">Secreted</keyword>
<dbReference type="RefSeq" id="WP_179825061.1">
    <property type="nucleotide sequence ID" value="NZ_JACCFS010000001.1"/>
</dbReference>
<keyword evidence="4" id="KW-0572">Peptidoglycan-anchor</keyword>
<feature type="signal peptide" evidence="7">
    <location>
        <begin position="1"/>
        <end position="35"/>
    </location>
</feature>
<evidence type="ECO:0000256" key="3">
    <source>
        <dbReference type="ARBA" id="ARBA00022729"/>
    </source>
</evidence>
<dbReference type="EMBL" id="JACCFS010000001">
    <property type="protein sequence ID" value="NYJ35720.1"/>
    <property type="molecule type" value="Genomic_DNA"/>
</dbReference>
<keyword evidence="3 7" id="KW-0732">Signal</keyword>
<proteinExistence type="predicted"/>
<feature type="region of interest" description="Disordered" evidence="5">
    <location>
        <begin position="315"/>
        <end position="365"/>
    </location>
</feature>
<gene>
    <name evidence="9" type="ORF">HNR10_003601</name>
</gene>
<feature type="chain" id="PRO_5031552859" evidence="7">
    <location>
        <begin position="36"/>
        <end position="400"/>
    </location>
</feature>
<keyword evidence="6" id="KW-0472">Membrane</keyword>
<dbReference type="InterPro" id="IPR019931">
    <property type="entry name" value="LPXTG_anchor"/>
</dbReference>
<comment type="caution">
    <text evidence="9">The sequence shown here is derived from an EMBL/GenBank/DDBJ whole genome shotgun (WGS) entry which is preliminary data.</text>
</comment>
<evidence type="ECO:0000313" key="10">
    <source>
        <dbReference type="Proteomes" id="UP000572051"/>
    </source>
</evidence>
<feature type="compositionally biased region" description="Acidic residues" evidence="5">
    <location>
        <begin position="114"/>
        <end position="176"/>
    </location>
</feature>
<feature type="compositionally biased region" description="Acidic residues" evidence="5">
    <location>
        <begin position="185"/>
        <end position="194"/>
    </location>
</feature>
<dbReference type="AlphaFoldDB" id="A0A7Z0EP63"/>
<feature type="compositionally biased region" description="Low complexity" evidence="5">
    <location>
        <begin position="195"/>
        <end position="205"/>
    </location>
</feature>
<name>A0A7Z0EP63_9ACTN</name>
<dbReference type="Proteomes" id="UP000572051">
    <property type="component" value="Unassembled WGS sequence"/>
</dbReference>
<feature type="transmembrane region" description="Helical" evidence="6">
    <location>
        <begin position="364"/>
        <end position="385"/>
    </location>
</feature>
<feature type="domain" description="Gram-positive cocci surface proteins LPxTG" evidence="8">
    <location>
        <begin position="352"/>
        <end position="389"/>
    </location>
</feature>
<evidence type="ECO:0000259" key="8">
    <source>
        <dbReference type="Pfam" id="PF00746"/>
    </source>
</evidence>
<feature type="compositionally biased region" description="Acidic residues" evidence="5">
    <location>
        <begin position="206"/>
        <end position="220"/>
    </location>
</feature>
<evidence type="ECO:0000256" key="1">
    <source>
        <dbReference type="ARBA" id="ARBA00022512"/>
    </source>
</evidence>
<evidence type="ECO:0000313" key="9">
    <source>
        <dbReference type="EMBL" id="NYJ35720.1"/>
    </source>
</evidence>
<organism evidence="9 10">
    <name type="scientific">Nocardiopsis aegyptia</name>
    <dbReference type="NCBI Taxonomy" id="220378"/>
    <lineage>
        <taxon>Bacteria</taxon>
        <taxon>Bacillati</taxon>
        <taxon>Actinomycetota</taxon>
        <taxon>Actinomycetes</taxon>
        <taxon>Streptosporangiales</taxon>
        <taxon>Nocardiopsidaceae</taxon>
        <taxon>Nocardiopsis</taxon>
    </lineage>
</organism>